<sequence>MKRLKSTLATILLVSAGAAAIGLGTVMAVAALVIGLVVAGAARLAVGAQKQQVSNEAEPDERDVVEGDLATAG</sequence>
<organism evidence="3 4">
    <name type="scientific">Paracoccus subflavus</name>
    <dbReference type="NCBI Taxonomy" id="2528244"/>
    <lineage>
        <taxon>Bacteria</taxon>
        <taxon>Pseudomonadati</taxon>
        <taxon>Pseudomonadota</taxon>
        <taxon>Alphaproteobacteria</taxon>
        <taxon>Rhodobacterales</taxon>
        <taxon>Paracoccaceae</taxon>
        <taxon>Paracoccus</taxon>
    </lineage>
</organism>
<evidence type="ECO:0000256" key="2">
    <source>
        <dbReference type="SAM" id="SignalP"/>
    </source>
</evidence>
<dbReference type="EMBL" id="SISK01000009">
    <property type="protein sequence ID" value="TBN38597.1"/>
    <property type="molecule type" value="Genomic_DNA"/>
</dbReference>
<dbReference type="Proteomes" id="UP000293520">
    <property type="component" value="Unassembled WGS sequence"/>
</dbReference>
<feature type="signal peptide" evidence="2">
    <location>
        <begin position="1"/>
        <end position="20"/>
    </location>
</feature>
<feature type="chain" id="PRO_5020598275" evidence="2">
    <location>
        <begin position="21"/>
        <end position="73"/>
    </location>
</feature>
<protein>
    <submittedName>
        <fullName evidence="3">Uncharacterized protein</fullName>
    </submittedName>
</protein>
<evidence type="ECO:0000313" key="4">
    <source>
        <dbReference type="Proteomes" id="UP000293520"/>
    </source>
</evidence>
<accession>A0A4Q9FXP3</accession>
<dbReference type="AlphaFoldDB" id="A0A4Q9FXP3"/>
<reference evidence="3 4" key="1">
    <citation type="submission" date="2019-02" db="EMBL/GenBank/DDBJ databases">
        <title>Paracoccus subflavus sp. nov., isolated from marine sediment of the Pacific Ocean.</title>
        <authorList>
            <person name="Zhang G."/>
        </authorList>
    </citation>
    <scope>NUCLEOTIDE SEQUENCE [LARGE SCALE GENOMIC DNA]</scope>
    <source>
        <strain evidence="3 4">GY0581</strain>
    </source>
</reference>
<proteinExistence type="predicted"/>
<name>A0A4Q9FXP3_9RHOB</name>
<dbReference type="RefSeq" id="WP_130991550.1">
    <property type="nucleotide sequence ID" value="NZ_SISK01000009.1"/>
</dbReference>
<keyword evidence="4" id="KW-1185">Reference proteome</keyword>
<keyword evidence="2" id="KW-0732">Signal</keyword>
<evidence type="ECO:0000256" key="1">
    <source>
        <dbReference type="SAM" id="MobiDB-lite"/>
    </source>
</evidence>
<comment type="caution">
    <text evidence="3">The sequence shown here is derived from an EMBL/GenBank/DDBJ whole genome shotgun (WGS) entry which is preliminary data.</text>
</comment>
<gene>
    <name evidence="3" type="ORF">EYE42_11855</name>
</gene>
<feature type="region of interest" description="Disordered" evidence="1">
    <location>
        <begin position="51"/>
        <end position="73"/>
    </location>
</feature>
<evidence type="ECO:0000313" key="3">
    <source>
        <dbReference type="EMBL" id="TBN38597.1"/>
    </source>
</evidence>